<dbReference type="InterPro" id="IPR023405">
    <property type="entry name" value="Topo_IA_core_domain"/>
</dbReference>
<dbReference type="Proteomes" id="UP000652761">
    <property type="component" value="Unassembled WGS sequence"/>
</dbReference>
<dbReference type="PANTHER" id="PTHR42785:SF1">
    <property type="entry name" value="DNA TOPOISOMERASE"/>
    <property type="match status" value="1"/>
</dbReference>
<dbReference type="InterPro" id="IPR003602">
    <property type="entry name" value="Topo_IA_DNA-bd_dom"/>
</dbReference>
<dbReference type="InterPro" id="IPR013497">
    <property type="entry name" value="Topo_IA_cen"/>
</dbReference>
<organism evidence="5 6">
    <name type="scientific">Colocasia esculenta</name>
    <name type="common">Wild taro</name>
    <name type="synonym">Arum esculentum</name>
    <dbReference type="NCBI Taxonomy" id="4460"/>
    <lineage>
        <taxon>Eukaryota</taxon>
        <taxon>Viridiplantae</taxon>
        <taxon>Streptophyta</taxon>
        <taxon>Embryophyta</taxon>
        <taxon>Tracheophyta</taxon>
        <taxon>Spermatophyta</taxon>
        <taxon>Magnoliopsida</taxon>
        <taxon>Liliopsida</taxon>
        <taxon>Araceae</taxon>
        <taxon>Aroideae</taxon>
        <taxon>Colocasieae</taxon>
        <taxon>Colocasia</taxon>
    </lineage>
</organism>
<dbReference type="InterPro" id="IPR000380">
    <property type="entry name" value="Topo_IA"/>
</dbReference>
<name>A0A843TJE1_COLES</name>
<accession>A0A843TJE1</accession>
<proteinExistence type="predicted"/>
<evidence type="ECO:0000259" key="4">
    <source>
        <dbReference type="PROSITE" id="PS52039"/>
    </source>
</evidence>
<keyword evidence="1" id="KW-0799">Topoisomerase</keyword>
<evidence type="ECO:0000256" key="1">
    <source>
        <dbReference type="ARBA" id="ARBA00023029"/>
    </source>
</evidence>
<dbReference type="PANTHER" id="PTHR42785">
    <property type="entry name" value="DNA TOPOISOMERASE, TYPE IA, CORE"/>
    <property type="match status" value="1"/>
</dbReference>
<evidence type="ECO:0000256" key="2">
    <source>
        <dbReference type="ARBA" id="ARBA00023125"/>
    </source>
</evidence>
<dbReference type="Gene3D" id="2.70.20.10">
    <property type="entry name" value="Topoisomerase I, domain 3"/>
    <property type="match status" value="1"/>
</dbReference>
<dbReference type="InterPro" id="IPR013824">
    <property type="entry name" value="Topo_IA_cen_sub1"/>
</dbReference>
<reference evidence="5" key="1">
    <citation type="submission" date="2017-07" db="EMBL/GenBank/DDBJ databases">
        <title>Taro Niue Genome Assembly and Annotation.</title>
        <authorList>
            <person name="Atibalentja N."/>
            <person name="Keating K."/>
            <person name="Fields C.J."/>
        </authorList>
    </citation>
    <scope>NUCLEOTIDE SEQUENCE</scope>
    <source>
        <strain evidence="5">Niue_2</strain>
        <tissue evidence="5">Leaf</tissue>
    </source>
</reference>
<evidence type="ECO:0000313" key="5">
    <source>
        <dbReference type="EMBL" id="MQL71878.1"/>
    </source>
</evidence>
<dbReference type="SUPFAM" id="SSF56712">
    <property type="entry name" value="Prokaryotic type I DNA topoisomerase"/>
    <property type="match status" value="1"/>
</dbReference>
<keyword evidence="6" id="KW-1185">Reference proteome</keyword>
<gene>
    <name evidence="5" type="ORF">Taro_004202</name>
</gene>
<comment type="caution">
    <text evidence="5">The sequence shown here is derived from an EMBL/GenBank/DDBJ whole genome shotgun (WGS) entry which is preliminary data.</text>
</comment>
<dbReference type="GO" id="GO:0006265">
    <property type="term" value="P:DNA topological change"/>
    <property type="evidence" value="ECO:0007669"/>
    <property type="project" value="InterPro"/>
</dbReference>
<keyword evidence="2" id="KW-0238">DNA-binding</keyword>
<protein>
    <recommendedName>
        <fullName evidence="4">Topo IA-type catalytic domain-containing protein</fullName>
    </recommendedName>
</protein>
<dbReference type="AlphaFoldDB" id="A0A843TJE1"/>
<dbReference type="InterPro" id="IPR013825">
    <property type="entry name" value="Topo_IA_cen_sub2"/>
</dbReference>
<dbReference type="SMART" id="SM00437">
    <property type="entry name" value="TOP1Ac"/>
    <property type="match status" value="1"/>
</dbReference>
<dbReference type="EMBL" id="NMUH01000112">
    <property type="protein sequence ID" value="MQL71878.1"/>
    <property type="molecule type" value="Genomic_DNA"/>
</dbReference>
<dbReference type="GO" id="GO:0003917">
    <property type="term" value="F:DNA topoisomerase type I (single strand cut, ATP-independent) activity"/>
    <property type="evidence" value="ECO:0007669"/>
    <property type="project" value="InterPro"/>
</dbReference>
<evidence type="ECO:0000256" key="3">
    <source>
        <dbReference type="ARBA" id="ARBA00023235"/>
    </source>
</evidence>
<dbReference type="Gene3D" id="1.10.460.10">
    <property type="entry name" value="Topoisomerase I, domain 2"/>
    <property type="match status" value="1"/>
</dbReference>
<dbReference type="OrthoDB" id="430051at2759"/>
<evidence type="ECO:0000313" key="6">
    <source>
        <dbReference type="Proteomes" id="UP000652761"/>
    </source>
</evidence>
<feature type="domain" description="Topo IA-type catalytic" evidence="4">
    <location>
        <begin position="1"/>
        <end position="196"/>
    </location>
</feature>
<dbReference type="PROSITE" id="PS52039">
    <property type="entry name" value="TOPO_IA_2"/>
    <property type="match status" value="1"/>
</dbReference>
<dbReference type="Pfam" id="PF01131">
    <property type="entry name" value="Topoisom_bac"/>
    <property type="match status" value="1"/>
</dbReference>
<sequence>MDTQRHRQSHSFLLAKLSDRNSPMSVHRLLPCDRFSPFSGPLTTSAKLCLFRAELALPQTGHSHLTWPLCSHWMEGPEDQIPWGSSGEGRHPRRNVDCEVALNQNNDDRGIDSEEAFKRLSTLKVNDPVMLVKVELVKHHTKPPARYSEGSLVKKLEELGIGRPSTYAPIIKVLQDRNYVIMKNRILLPEFRGRMV</sequence>
<keyword evidence="3" id="KW-0413">Isomerase</keyword>
<dbReference type="GO" id="GO:0003677">
    <property type="term" value="F:DNA binding"/>
    <property type="evidence" value="ECO:0007669"/>
    <property type="project" value="UniProtKB-KW"/>
</dbReference>